<dbReference type="SUPFAM" id="SSF81383">
    <property type="entry name" value="F-box domain"/>
    <property type="match status" value="1"/>
</dbReference>
<dbReference type="AlphaFoldDB" id="A0A9Q0G3L4"/>
<gene>
    <name evidence="2" type="ORF">Tsubulata_039531</name>
</gene>
<evidence type="ECO:0000259" key="1">
    <source>
        <dbReference type="PROSITE" id="PS50181"/>
    </source>
</evidence>
<reference evidence="2" key="2">
    <citation type="journal article" date="2023" name="Plants (Basel)">
        <title>Annotation of the Turnera subulata (Passifloraceae) Draft Genome Reveals the S-Locus Evolved after the Divergence of Turneroideae from Passifloroideae in a Stepwise Manner.</title>
        <authorList>
            <person name="Henning P.M."/>
            <person name="Roalson E.H."/>
            <person name="Mir W."/>
            <person name="McCubbin A.G."/>
            <person name="Shore J.S."/>
        </authorList>
    </citation>
    <scope>NUCLEOTIDE SEQUENCE</scope>
    <source>
        <strain evidence="2">F60SS</strain>
    </source>
</reference>
<dbReference type="InterPro" id="IPR036047">
    <property type="entry name" value="F-box-like_dom_sf"/>
</dbReference>
<dbReference type="Gene3D" id="1.20.1280.50">
    <property type="match status" value="1"/>
</dbReference>
<dbReference type="SMART" id="SM00256">
    <property type="entry name" value="FBOX"/>
    <property type="match status" value="1"/>
</dbReference>
<name>A0A9Q0G3L4_9ROSI</name>
<comment type="caution">
    <text evidence="2">The sequence shown here is derived from an EMBL/GenBank/DDBJ whole genome shotgun (WGS) entry which is preliminary data.</text>
</comment>
<dbReference type="InterPro" id="IPR050796">
    <property type="entry name" value="SCF_F-box_component"/>
</dbReference>
<evidence type="ECO:0000313" key="2">
    <source>
        <dbReference type="EMBL" id="KAJ4841326.1"/>
    </source>
</evidence>
<evidence type="ECO:0000313" key="3">
    <source>
        <dbReference type="Proteomes" id="UP001141552"/>
    </source>
</evidence>
<dbReference type="OrthoDB" id="692435at2759"/>
<dbReference type="PANTHER" id="PTHR31672">
    <property type="entry name" value="BNACNNG10540D PROTEIN"/>
    <property type="match status" value="1"/>
</dbReference>
<accession>A0A9Q0G3L4</accession>
<proteinExistence type="predicted"/>
<reference evidence="2" key="1">
    <citation type="submission" date="2022-02" db="EMBL/GenBank/DDBJ databases">
        <authorList>
            <person name="Henning P.M."/>
            <person name="McCubbin A.G."/>
            <person name="Shore J.S."/>
        </authorList>
    </citation>
    <scope>NUCLEOTIDE SEQUENCE</scope>
    <source>
        <strain evidence="2">F60SS</strain>
        <tissue evidence="2">Leaves</tissue>
    </source>
</reference>
<dbReference type="InterPro" id="IPR001810">
    <property type="entry name" value="F-box_dom"/>
</dbReference>
<dbReference type="Proteomes" id="UP001141552">
    <property type="component" value="Unassembled WGS sequence"/>
</dbReference>
<keyword evidence="3" id="KW-1185">Reference proteome</keyword>
<feature type="domain" description="F-box" evidence="1">
    <location>
        <begin position="20"/>
        <end position="65"/>
    </location>
</feature>
<dbReference type="PROSITE" id="PS50181">
    <property type="entry name" value="FBOX"/>
    <property type="match status" value="1"/>
</dbReference>
<protein>
    <recommendedName>
        <fullName evidence="1">F-box domain-containing protein</fullName>
    </recommendedName>
</protein>
<dbReference type="EMBL" id="JAKUCV010002813">
    <property type="protein sequence ID" value="KAJ4841326.1"/>
    <property type="molecule type" value="Genomic_DNA"/>
</dbReference>
<feature type="non-terminal residue" evidence="2">
    <location>
        <position position="1"/>
    </location>
</feature>
<dbReference type="CDD" id="cd22157">
    <property type="entry name" value="F-box_AtFBW1-like"/>
    <property type="match status" value="1"/>
</dbReference>
<dbReference type="Pfam" id="PF12937">
    <property type="entry name" value="F-box-like"/>
    <property type="match status" value="1"/>
</dbReference>
<sequence length="217" mass="24386">MAVSGLRRKLLACFNSKADVASALPLPDDVIIDILSRLPADHVLQCRRVCKRWRALTSTAYFAQLQLQRATPVVLAGCLDSENPHCIFVNHASKRRNPDSEIAELNCRDQANYYQYFIANLPTFSRRPLSQGLIYCCPSSAEATLASGNLHWMLEHRKDIYGTHINALKMGKDDDPCANSILRFDIHTENLSTMPHPEWESCTGPSYGGMQHLQVDE</sequence>
<organism evidence="2 3">
    <name type="scientific">Turnera subulata</name>
    <dbReference type="NCBI Taxonomy" id="218843"/>
    <lineage>
        <taxon>Eukaryota</taxon>
        <taxon>Viridiplantae</taxon>
        <taxon>Streptophyta</taxon>
        <taxon>Embryophyta</taxon>
        <taxon>Tracheophyta</taxon>
        <taxon>Spermatophyta</taxon>
        <taxon>Magnoliopsida</taxon>
        <taxon>eudicotyledons</taxon>
        <taxon>Gunneridae</taxon>
        <taxon>Pentapetalae</taxon>
        <taxon>rosids</taxon>
        <taxon>fabids</taxon>
        <taxon>Malpighiales</taxon>
        <taxon>Passifloraceae</taxon>
        <taxon>Turnera</taxon>
    </lineage>
</organism>